<organism evidence="5 6">
    <name type="scientific">Ileibacterium valens</name>
    <dbReference type="NCBI Taxonomy" id="1862668"/>
    <lineage>
        <taxon>Bacteria</taxon>
        <taxon>Bacillati</taxon>
        <taxon>Bacillota</taxon>
        <taxon>Erysipelotrichia</taxon>
        <taxon>Erysipelotrichales</taxon>
        <taxon>Erysipelotrichaceae</taxon>
        <taxon>Ileibacterium</taxon>
    </lineage>
</organism>
<dbReference type="InterPro" id="IPR018060">
    <property type="entry name" value="HTH_AraC"/>
</dbReference>
<protein>
    <recommendedName>
        <fullName evidence="4">HTH araC/xylS-type domain-containing protein</fullName>
    </recommendedName>
</protein>
<keyword evidence="3" id="KW-0804">Transcription</keyword>
<dbReference type="GeneID" id="82202027"/>
<dbReference type="OrthoDB" id="9782503at2"/>
<dbReference type="SUPFAM" id="SSF51215">
    <property type="entry name" value="Regulatory protein AraC"/>
    <property type="match status" value="1"/>
</dbReference>
<dbReference type="InterPro" id="IPR003313">
    <property type="entry name" value="AraC-bd"/>
</dbReference>
<dbReference type="InterPro" id="IPR037923">
    <property type="entry name" value="HTH-like"/>
</dbReference>
<gene>
    <name evidence="5" type="ORF">BO222_02095</name>
</gene>
<accession>A0A1U7NIA7</accession>
<feature type="domain" description="HTH araC/xylS-type" evidence="4">
    <location>
        <begin position="186"/>
        <end position="283"/>
    </location>
</feature>
<dbReference type="PROSITE" id="PS00041">
    <property type="entry name" value="HTH_ARAC_FAMILY_1"/>
    <property type="match status" value="1"/>
</dbReference>
<keyword evidence="2" id="KW-0238">DNA-binding</keyword>
<evidence type="ECO:0000256" key="3">
    <source>
        <dbReference type="ARBA" id="ARBA00023163"/>
    </source>
</evidence>
<keyword evidence="1" id="KW-0805">Transcription regulation</keyword>
<evidence type="ECO:0000256" key="2">
    <source>
        <dbReference type="ARBA" id="ARBA00023125"/>
    </source>
</evidence>
<dbReference type="RefSeq" id="WP_075817947.1">
    <property type="nucleotide sequence ID" value="NZ_CAPNHH010000103.1"/>
</dbReference>
<dbReference type="Gene3D" id="2.60.120.10">
    <property type="entry name" value="Jelly Rolls"/>
    <property type="match status" value="1"/>
</dbReference>
<dbReference type="InterPro" id="IPR014710">
    <property type="entry name" value="RmlC-like_jellyroll"/>
</dbReference>
<dbReference type="SUPFAM" id="SSF46689">
    <property type="entry name" value="Homeodomain-like"/>
    <property type="match status" value="2"/>
</dbReference>
<dbReference type="InterPro" id="IPR009057">
    <property type="entry name" value="Homeodomain-like_sf"/>
</dbReference>
<dbReference type="GO" id="GO:0003700">
    <property type="term" value="F:DNA-binding transcription factor activity"/>
    <property type="evidence" value="ECO:0007669"/>
    <property type="project" value="InterPro"/>
</dbReference>
<dbReference type="GO" id="GO:0043565">
    <property type="term" value="F:sequence-specific DNA binding"/>
    <property type="evidence" value="ECO:0007669"/>
    <property type="project" value="InterPro"/>
</dbReference>
<sequence length="298" mass="35123">MKEKLRSDFLDRQKMTQDNFELYYYNDSVQIHVHPHYHEHYEIQFFLEGDTTCYINEHCYKLREQDVIIIPPGSRHYNKISNKKPYRRFIFWITKEYLDWMVSNDKAYAYFMEETAKDRHVWHLSSVAFNSIQARLVSLLECMQSTSFGSKALTSLSAQALVLKLNQEIYDIDHPYVSKEGRPLNEMILDYIQGHLNEDLSLAAIAKVFFVSKYHISHMFTSEMGISLHQFVIKKRLDQVRIALLANEELSKAIENAGFKNYSSFFRAFQKEYGMSPTAYRNQRALEALESDPTETTD</sequence>
<dbReference type="PANTHER" id="PTHR43280:SF2">
    <property type="entry name" value="HTH-TYPE TRANSCRIPTIONAL REGULATOR EXSA"/>
    <property type="match status" value="1"/>
</dbReference>
<keyword evidence="6" id="KW-1185">Reference proteome</keyword>
<evidence type="ECO:0000259" key="4">
    <source>
        <dbReference type="PROSITE" id="PS01124"/>
    </source>
</evidence>
<reference evidence="5 6" key="1">
    <citation type="submission" date="2016-11" db="EMBL/GenBank/DDBJ databases">
        <title>Description of two novel members of the family Erysipelotrichaceae: Ileibacterium lipovorans gen. nov., sp. nov. and Dubosiella newyorkensis, gen. nov., sp. nov.</title>
        <authorList>
            <person name="Cox L.M."/>
            <person name="Sohn J."/>
            <person name="Tyrrell K.L."/>
            <person name="Citron D.M."/>
            <person name="Lawson P.A."/>
            <person name="Patel N.B."/>
            <person name="Iizumi T."/>
            <person name="Perez-Perez G.I."/>
            <person name="Goldstein E.J."/>
            <person name="Blaser M.J."/>
        </authorList>
    </citation>
    <scope>NUCLEOTIDE SEQUENCE [LARGE SCALE GENOMIC DNA]</scope>
    <source>
        <strain evidence="5 6">NYU-BL-A3</strain>
    </source>
</reference>
<name>A0A1U7NIA7_9FIRM</name>
<proteinExistence type="predicted"/>
<dbReference type="Gene3D" id="1.10.10.60">
    <property type="entry name" value="Homeodomain-like"/>
    <property type="match status" value="2"/>
</dbReference>
<dbReference type="PANTHER" id="PTHR43280">
    <property type="entry name" value="ARAC-FAMILY TRANSCRIPTIONAL REGULATOR"/>
    <property type="match status" value="1"/>
</dbReference>
<dbReference type="EMBL" id="MPJW01000066">
    <property type="protein sequence ID" value="OLU42121.1"/>
    <property type="molecule type" value="Genomic_DNA"/>
</dbReference>
<comment type="caution">
    <text evidence="5">The sequence shown here is derived from an EMBL/GenBank/DDBJ whole genome shotgun (WGS) entry which is preliminary data.</text>
</comment>
<dbReference type="Pfam" id="PF12833">
    <property type="entry name" value="HTH_18"/>
    <property type="match status" value="1"/>
</dbReference>
<dbReference type="SMART" id="SM00342">
    <property type="entry name" value="HTH_ARAC"/>
    <property type="match status" value="1"/>
</dbReference>
<dbReference type="Pfam" id="PF02311">
    <property type="entry name" value="AraC_binding"/>
    <property type="match status" value="1"/>
</dbReference>
<dbReference type="PROSITE" id="PS01124">
    <property type="entry name" value="HTH_ARAC_FAMILY_2"/>
    <property type="match status" value="1"/>
</dbReference>
<dbReference type="Proteomes" id="UP000186341">
    <property type="component" value="Unassembled WGS sequence"/>
</dbReference>
<evidence type="ECO:0000256" key="1">
    <source>
        <dbReference type="ARBA" id="ARBA00023015"/>
    </source>
</evidence>
<dbReference type="AlphaFoldDB" id="A0A1U7NIA7"/>
<evidence type="ECO:0000313" key="5">
    <source>
        <dbReference type="EMBL" id="OLU42121.1"/>
    </source>
</evidence>
<dbReference type="InterPro" id="IPR018062">
    <property type="entry name" value="HTH_AraC-typ_CS"/>
</dbReference>
<evidence type="ECO:0000313" key="6">
    <source>
        <dbReference type="Proteomes" id="UP000186341"/>
    </source>
</evidence>